<feature type="transmembrane region" description="Helical" evidence="10">
    <location>
        <begin position="1167"/>
        <end position="1185"/>
    </location>
</feature>
<dbReference type="InterPro" id="IPR004798">
    <property type="entry name" value="CAX-like"/>
</dbReference>
<dbReference type="GO" id="GO:0015369">
    <property type="term" value="F:calcium:proton antiporter activity"/>
    <property type="evidence" value="ECO:0007669"/>
    <property type="project" value="InterPro"/>
</dbReference>
<gene>
    <name evidence="12" type="primary">VCX1</name>
    <name evidence="12" type="ORF">AK812_SmicGene33660</name>
</gene>
<sequence>MHTALLLLPFQNARMPLDQFRAGTCDRAAQLQKRRFRCFCACAGSFAQCIRGFWSGGNKILASPARKYTRELYHREQMRLHFKTVLGQSMLRAASGWLSDPGYFNHWDIMWAVAHPAALLVASRRSPYPPNEDELQRWCALYYPDISSTLWPDAGDPYLVQLHSMDEESGFSFRLLLRKAPLVAISEASGTLVQQAATDDKGVFDAWKDWAHFTRAHRLHKERSLARSKLRRDELLDQAQQAAQLGDMRKTWTTVKALAPKSKPKRLHKDGRMLSPTAELQAFGEKFGSSFAGPITFHAREHPPFRCARPFHRERCPQLCGESGFITDRVNEAWRGPELKVEQAWADADVALLPKGKKSAFTPLGMRPIGLQHPVSKVFMKILTQTARTTVTNLVKEWPQTAYVSGRSISTAITLVMEHCSKVRHQCKQARLNIHQQFMGLERAPCSGGLQICLDMSAAFDSVSWTDIRAALELARIDPSVRELLLQWLRQDRHLILSPGDPRQHNRSDIEWPKPTPEGGCLLRSFIRDDDEEVREDSGKVWQPEPQWSSRGYHYVRSAGANKLDKVGGVLTIISDRQMAFAGDEEFFGSVSTAPSEGSSHATDTPQGKRRRELQTTGHRGQGGQGWRWQGGRGQDNSPLVPTLAKLAIKLDEEIRILKQNTAIVPWLKPGADSVLPHLYSAAVEFKTQQKDNPKFSLAHVPLRAVLALAMFRELGTRLERWLKTPDLMKNAETRGWRDQSGWKFQVWNLTLRHLEVDREKPTVPDGQMQLVIQQIVECLKQPVIHQFHYTRRMTEAMDSQAAFLMSISVRSEAAAKLWQFYKKGEAPIRIMQVTNYPFQAIAQSVVRSVCLRLRNVGCTKDGLQKLLKCHEWIVELDVGRNPIGVVDLTGLFSVVKSSKQWEVLNISRLAVIAGFEYTANLVTPEMVECLRKAPGLKDVDCSENRLDDDRAKIIVEAVKDSETDRLQRLAMNESGCGILTAEALKAVLSQRAMLSGRVPYGSSRCTALRILELRGNKLHDDCMKIFSQGLGDSVSLEKLILAGESLEATHGALMVSKLKVENWDVLDWRQQPRRPFKRSFVPFDPDAVESFGGAAKVAKREFLQHQCLSLCAMAEIARAHDSDLDTSPSNLRGILNIVQTNPILSLLLVCFVPLGFTSHALGLQPSYVFGCNFMAIIPLAWIIGKSTEDLSAAVGQTMGGLLNASFGNLVEMLLVIAGIRRNQVVVVQCTLLGSILSNLLLVMGCAFLLGGWFYATQKYSQQGASTQCTLLALSVFSIALPTLYAKILEETQEFEHMLQVSRWSSVFLLVTYAAYLYFQLGTHQALFEDLSGEEEEEVPDLTPGFAAVVLAVATVVTSYSTDFLIDSIEGTVEKYDLSQEFIGIILLPIIGNAAEHYTAITVAMRNKMDLALGVAAGSSCQMALLVTPFSVLVGWAFDREMSLDFHSFQVAVLFISVFLASSILSNGTSNWLEGLMLLVTYIVLALIYFFEGAGKGHSLAVLD</sequence>
<dbReference type="Proteomes" id="UP000186817">
    <property type="component" value="Unassembled WGS sequence"/>
</dbReference>
<dbReference type="Gene3D" id="1.20.1420.30">
    <property type="entry name" value="NCX, central ion-binding region"/>
    <property type="match status" value="1"/>
</dbReference>
<evidence type="ECO:0000256" key="9">
    <source>
        <dbReference type="SAM" id="MobiDB-lite"/>
    </source>
</evidence>
<protein>
    <submittedName>
        <fullName evidence="12">Vacuolar calcium ion transporter</fullName>
    </submittedName>
</protein>
<feature type="compositionally biased region" description="Gly residues" evidence="9">
    <location>
        <begin position="620"/>
        <end position="634"/>
    </location>
</feature>
<comment type="caution">
    <text evidence="12">The sequence shown here is derived from an EMBL/GenBank/DDBJ whole genome shotgun (WGS) entry which is preliminary data.</text>
</comment>
<keyword evidence="8 10" id="KW-0472">Membrane</keyword>
<dbReference type="GO" id="GO:0006874">
    <property type="term" value="P:intracellular calcium ion homeostasis"/>
    <property type="evidence" value="ECO:0007669"/>
    <property type="project" value="TreeGrafter"/>
</dbReference>
<keyword evidence="13" id="KW-1185">Reference proteome</keyword>
<keyword evidence="2" id="KW-0813">Transport</keyword>
<evidence type="ECO:0000256" key="4">
    <source>
        <dbReference type="ARBA" id="ARBA00022692"/>
    </source>
</evidence>
<evidence type="ECO:0000313" key="13">
    <source>
        <dbReference type="Proteomes" id="UP000186817"/>
    </source>
</evidence>
<dbReference type="NCBIfam" id="TIGR00846">
    <property type="entry name" value="caca2"/>
    <property type="match status" value="1"/>
</dbReference>
<feature type="transmembrane region" description="Helical" evidence="10">
    <location>
        <begin position="1449"/>
        <end position="1466"/>
    </location>
</feature>
<feature type="compositionally biased region" description="Polar residues" evidence="9">
    <location>
        <begin position="590"/>
        <end position="606"/>
    </location>
</feature>
<keyword evidence="5" id="KW-0106">Calcium</keyword>
<dbReference type="OrthoDB" id="1699231at2759"/>
<evidence type="ECO:0000256" key="7">
    <source>
        <dbReference type="ARBA" id="ARBA00023065"/>
    </source>
</evidence>
<dbReference type="NCBIfam" id="TIGR00378">
    <property type="entry name" value="cax"/>
    <property type="match status" value="1"/>
</dbReference>
<evidence type="ECO:0000256" key="5">
    <source>
        <dbReference type="ARBA" id="ARBA00022837"/>
    </source>
</evidence>
<dbReference type="EMBL" id="LSRX01000981">
    <property type="protein sequence ID" value="OLP85338.1"/>
    <property type="molecule type" value="Genomic_DNA"/>
</dbReference>
<dbReference type="GO" id="GO:0012505">
    <property type="term" value="C:endomembrane system"/>
    <property type="evidence" value="ECO:0007669"/>
    <property type="project" value="UniProtKB-SubCell"/>
</dbReference>
<evidence type="ECO:0000256" key="3">
    <source>
        <dbReference type="ARBA" id="ARBA00022568"/>
    </source>
</evidence>
<dbReference type="Gene3D" id="3.80.10.10">
    <property type="entry name" value="Ribonuclease Inhibitor"/>
    <property type="match status" value="1"/>
</dbReference>
<comment type="subcellular location">
    <subcellularLocation>
        <location evidence="1">Endomembrane system</location>
        <topology evidence="1">Multi-pass membrane protein</topology>
    </subcellularLocation>
</comment>
<evidence type="ECO:0000256" key="10">
    <source>
        <dbReference type="SAM" id="Phobius"/>
    </source>
</evidence>
<evidence type="ECO:0000256" key="2">
    <source>
        <dbReference type="ARBA" id="ARBA00022448"/>
    </source>
</evidence>
<name>A0A1Q9CQX6_SYMMI</name>
<dbReference type="InterPro" id="IPR044880">
    <property type="entry name" value="NCX_ion-bd_dom_sf"/>
</dbReference>
<evidence type="ECO:0000259" key="11">
    <source>
        <dbReference type="Pfam" id="PF01699"/>
    </source>
</evidence>
<keyword evidence="4 10" id="KW-0812">Transmembrane</keyword>
<feature type="transmembrane region" description="Helical" evidence="10">
    <location>
        <begin position="1472"/>
        <end position="1491"/>
    </location>
</feature>
<dbReference type="InterPro" id="IPR032675">
    <property type="entry name" value="LRR_dom_sf"/>
</dbReference>
<feature type="domain" description="Sodium/calcium exchanger membrane region" evidence="11">
    <location>
        <begin position="1347"/>
        <end position="1490"/>
    </location>
</feature>
<accession>A0A1Q9CQX6</accession>
<dbReference type="GO" id="GO:0005774">
    <property type="term" value="C:vacuolar membrane"/>
    <property type="evidence" value="ECO:0007669"/>
    <property type="project" value="UniProtKB-ARBA"/>
</dbReference>
<evidence type="ECO:0000313" key="12">
    <source>
        <dbReference type="EMBL" id="OLP85338.1"/>
    </source>
</evidence>
<feature type="transmembrane region" description="Helical" evidence="10">
    <location>
        <begin position="1197"/>
        <end position="1220"/>
    </location>
</feature>
<evidence type="ECO:0000256" key="8">
    <source>
        <dbReference type="ARBA" id="ARBA00023136"/>
    </source>
</evidence>
<organism evidence="12 13">
    <name type="scientific">Symbiodinium microadriaticum</name>
    <name type="common">Dinoflagellate</name>
    <name type="synonym">Zooxanthella microadriatica</name>
    <dbReference type="NCBI Taxonomy" id="2951"/>
    <lineage>
        <taxon>Eukaryota</taxon>
        <taxon>Sar</taxon>
        <taxon>Alveolata</taxon>
        <taxon>Dinophyceae</taxon>
        <taxon>Suessiales</taxon>
        <taxon>Symbiodiniaceae</taxon>
        <taxon>Symbiodinium</taxon>
    </lineage>
</organism>
<dbReference type="InterPro" id="IPR004837">
    <property type="entry name" value="NaCa_Exmemb"/>
</dbReference>
<feature type="region of interest" description="Disordered" evidence="9">
    <location>
        <begin position="590"/>
        <end position="635"/>
    </location>
</feature>
<dbReference type="InterPro" id="IPR004713">
    <property type="entry name" value="CaH_exchang"/>
</dbReference>
<dbReference type="SUPFAM" id="SSF52047">
    <property type="entry name" value="RNI-like"/>
    <property type="match status" value="1"/>
</dbReference>
<dbReference type="PANTHER" id="PTHR31503">
    <property type="entry name" value="VACUOLAR CALCIUM ION TRANSPORTER"/>
    <property type="match status" value="1"/>
</dbReference>
<keyword evidence="3" id="KW-0109">Calcium transport</keyword>
<feature type="transmembrane region" description="Helical" evidence="10">
    <location>
        <begin position="1134"/>
        <end position="1155"/>
    </location>
</feature>
<reference evidence="12 13" key="1">
    <citation type="submission" date="2016-02" db="EMBL/GenBank/DDBJ databases">
        <title>Genome analysis of coral dinoflagellate symbionts highlights evolutionary adaptations to a symbiotic lifestyle.</title>
        <authorList>
            <person name="Aranda M."/>
            <person name="Li Y."/>
            <person name="Liew Y.J."/>
            <person name="Baumgarten S."/>
            <person name="Simakov O."/>
            <person name="Wilson M."/>
            <person name="Piel J."/>
            <person name="Ashoor H."/>
            <person name="Bougouffa S."/>
            <person name="Bajic V.B."/>
            <person name="Ryu T."/>
            <person name="Ravasi T."/>
            <person name="Bayer T."/>
            <person name="Micklem G."/>
            <person name="Kim H."/>
            <person name="Bhak J."/>
            <person name="Lajeunesse T.C."/>
            <person name="Voolstra C.R."/>
        </authorList>
    </citation>
    <scope>NUCLEOTIDE SEQUENCE [LARGE SCALE GENOMIC DNA]</scope>
    <source>
        <strain evidence="12 13">CCMP2467</strain>
    </source>
</reference>
<keyword evidence="7" id="KW-0406">Ion transport</keyword>
<evidence type="ECO:0000256" key="6">
    <source>
        <dbReference type="ARBA" id="ARBA00022989"/>
    </source>
</evidence>
<dbReference type="Pfam" id="PF01699">
    <property type="entry name" value="Na_Ca_ex"/>
    <property type="match status" value="2"/>
</dbReference>
<feature type="transmembrane region" description="Helical" evidence="10">
    <location>
        <begin position="1271"/>
        <end position="1289"/>
    </location>
</feature>
<feature type="transmembrane region" description="Helical" evidence="10">
    <location>
        <begin position="1301"/>
        <end position="1322"/>
    </location>
</feature>
<evidence type="ECO:0000256" key="1">
    <source>
        <dbReference type="ARBA" id="ARBA00004127"/>
    </source>
</evidence>
<feature type="domain" description="Sodium/calcium exchanger membrane region" evidence="11">
    <location>
        <begin position="1169"/>
        <end position="1321"/>
    </location>
</feature>
<keyword evidence="6 10" id="KW-1133">Transmembrane helix</keyword>
<proteinExistence type="predicted"/>
<feature type="transmembrane region" description="Helical" evidence="10">
    <location>
        <begin position="1382"/>
        <end position="1405"/>
    </location>
</feature>
<dbReference type="PANTHER" id="PTHR31503:SF22">
    <property type="entry name" value="VACUOLAR CALCIUM ION TRANSPORTER"/>
    <property type="match status" value="1"/>
</dbReference>
<feature type="transmembrane region" description="Helical" evidence="10">
    <location>
        <begin position="1232"/>
        <end position="1256"/>
    </location>
</feature>
<feature type="transmembrane region" description="Helical" evidence="10">
    <location>
        <begin position="1411"/>
        <end position="1437"/>
    </location>
</feature>